<dbReference type="Pfam" id="PF03704">
    <property type="entry name" value="BTAD"/>
    <property type="match status" value="1"/>
</dbReference>
<dbReference type="PANTHER" id="PTHR35807:SF1">
    <property type="entry name" value="TRANSCRIPTIONAL REGULATOR REDD"/>
    <property type="match status" value="1"/>
</dbReference>
<dbReference type="InterPro" id="IPR051677">
    <property type="entry name" value="AfsR-DnrI-RedD_regulator"/>
</dbReference>
<dbReference type="InterPro" id="IPR002182">
    <property type="entry name" value="NB-ARC"/>
</dbReference>
<keyword evidence="4 6" id="KW-0238">DNA-binding</keyword>
<sequence>MEFRLLGPVEVWDQGRQLPIGGPKPRALLAALLLGREHVVSVDRLVDSIWSADAPDAARGLIQTYVSMIRRTLGPRTIETHAPGYLLRIGTGQLDLHQFDRLVAEGRRAAAEGRREDAARAFLSAEALWRGPALGGIGDVLQPEAARLDELRLTIVEERISVELLLDRHTELVPTLAALVSAHPTKERLRGQLMTALYRLGRSAEALALYEDGRAALAEELGIDPGPELRALHQAILRSDPSLSSQASPYPGRPIPAQLPRDVPDFAGRTDTIADLKPLLGGQRTAPPLLVLSGQGGVGKSACAIHLAHRVAEFYPDGQLFADLRGTSDNPATEQEVLGRFLGALGIEPATQPESPQDRGDLYRSLLAKRQVLVLLDDARNEQQIRPLLPGGAGCAVMITSRRRLAGLAGAHLTDLDVLDGEAALALLGAVAGAGRVAAEPQTAREIVRLCGSLPLAVRTVGARLATRRHWSLAAMAARLADERRRLDELTVGDVEVRASVGLSYRLLDEQARTAFRRLGLLGVPSFSPWILAPLLEIPPDDADDIAERLVDAQLMNFVAIDAVGQPRYRLHELVRVFAQECAEADDPEAERTAAVSRALRTWLWLIERFESQVPSGEITLSGHLGSSLPADALVADRVVADPGAWLEAETPALIVAVARAAAMGLTAACALAAALSFSESFVANRLAEWGVVHQTALGAARRTGNHLAEAALHAGMGQISYRLDRFDQSCEHLRLALPLFEAAGHVRGKAVVLAGLGSAYREQCRLREGLEHLTASALIFRGLGDDLAIGATARMAASIHLELGEYVDTWLLLSQAIDAYRRAGSDRGQALTLRTTSLVHRALGDYAAASDLSRQALDLFRRAGDPLMIAFGVQALVKAEIRQGRGTDYLSSIADALEVCRSHFDRYGEALMQRTIGEVHLALGQLELAEAHLMQSIAISEELHTPLPAARARRDLAALWQARGDAATAKTQLAEAMTTFATYGAREYAELAQNDPAPAESYPECRGRPAGGRHSSSRDNVSPP</sequence>
<reference evidence="9 10" key="1">
    <citation type="journal article" date="2019" name="Int. J. Syst. Evol. Microbiol.">
        <title>The Global Catalogue of Microorganisms (GCM) 10K type strain sequencing project: providing services to taxonomists for standard genome sequencing and annotation.</title>
        <authorList>
            <consortium name="The Broad Institute Genomics Platform"/>
            <consortium name="The Broad Institute Genome Sequencing Center for Infectious Disease"/>
            <person name="Wu L."/>
            <person name="Ma J."/>
        </authorList>
    </citation>
    <scope>NUCLEOTIDE SEQUENCE [LARGE SCALE GENOMIC DNA]</scope>
    <source>
        <strain evidence="9 10">JCM 6835</strain>
    </source>
</reference>
<name>A0ABN3S852_9ACTN</name>
<evidence type="ECO:0000256" key="5">
    <source>
        <dbReference type="ARBA" id="ARBA00023163"/>
    </source>
</evidence>
<dbReference type="RefSeq" id="WP_346149662.1">
    <property type="nucleotide sequence ID" value="NZ_BAAATE010000013.1"/>
</dbReference>
<dbReference type="Gene3D" id="1.10.8.430">
    <property type="entry name" value="Helical domain of apoptotic protease-activating factors"/>
    <property type="match status" value="1"/>
</dbReference>
<evidence type="ECO:0000256" key="7">
    <source>
        <dbReference type="SAM" id="MobiDB-lite"/>
    </source>
</evidence>
<dbReference type="Gene3D" id="1.10.10.10">
    <property type="entry name" value="Winged helix-like DNA-binding domain superfamily/Winged helix DNA-binding domain"/>
    <property type="match status" value="1"/>
</dbReference>
<feature type="DNA-binding region" description="OmpR/PhoB-type" evidence="6">
    <location>
        <begin position="1"/>
        <end position="89"/>
    </location>
</feature>
<dbReference type="SMART" id="SM00028">
    <property type="entry name" value="TPR"/>
    <property type="match status" value="5"/>
</dbReference>
<evidence type="ECO:0000256" key="6">
    <source>
        <dbReference type="PROSITE-ProRule" id="PRU01091"/>
    </source>
</evidence>
<dbReference type="InterPro" id="IPR027417">
    <property type="entry name" value="P-loop_NTPase"/>
</dbReference>
<evidence type="ECO:0000256" key="2">
    <source>
        <dbReference type="ARBA" id="ARBA00022737"/>
    </source>
</evidence>
<comment type="caution">
    <text evidence="9">The sequence shown here is derived from an EMBL/GenBank/DDBJ whole genome shotgun (WGS) entry which is preliminary data.</text>
</comment>
<dbReference type="PRINTS" id="PR00364">
    <property type="entry name" value="DISEASERSIST"/>
</dbReference>
<proteinExistence type="inferred from homology"/>
<dbReference type="InterPro" id="IPR016032">
    <property type="entry name" value="Sig_transdc_resp-reg_C-effctor"/>
</dbReference>
<dbReference type="Pfam" id="PF00486">
    <property type="entry name" value="Trans_reg_C"/>
    <property type="match status" value="1"/>
</dbReference>
<keyword evidence="2" id="KW-0677">Repeat</keyword>
<dbReference type="InterPro" id="IPR011990">
    <property type="entry name" value="TPR-like_helical_dom_sf"/>
</dbReference>
<dbReference type="Gene3D" id="1.25.40.10">
    <property type="entry name" value="Tetratricopeptide repeat domain"/>
    <property type="match status" value="3"/>
</dbReference>
<dbReference type="SUPFAM" id="SSF48452">
    <property type="entry name" value="TPR-like"/>
    <property type="match status" value="3"/>
</dbReference>
<keyword evidence="3" id="KW-0805">Transcription regulation</keyword>
<keyword evidence="5" id="KW-0804">Transcription</keyword>
<dbReference type="SUPFAM" id="SSF46894">
    <property type="entry name" value="C-terminal effector domain of the bipartite response regulators"/>
    <property type="match status" value="1"/>
</dbReference>
<dbReference type="InterPro" id="IPR036388">
    <property type="entry name" value="WH-like_DNA-bd_sf"/>
</dbReference>
<accession>A0ABN3S852</accession>
<evidence type="ECO:0000313" key="10">
    <source>
        <dbReference type="Proteomes" id="UP001501666"/>
    </source>
</evidence>
<dbReference type="InterPro" id="IPR001867">
    <property type="entry name" value="OmpR/PhoB-type_DNA-bd"/>
</dbReference>
<dbReference type="SMART" id="SM01043">
    <property type="entry name" value="BTAD"/>
    <property type="match status" value="1"/>
</dbReference>
<dbReference type="SUPFAM" id="SSF52540">
    <property type="entry name" value="P-loop containing nucleoside triphosphate hydrolases"/>
    <property type="match status" value="1"/>
</dbReference>
<dbReference type="InterPro" id="IPR042197">
    <property type="entry name" value="Apaf_helical"/>
</dbReference>
<dbReference type="Proteomes" id="UP001501666">
    <property type="component" value="Unassembled WGS sequence"/>
</dbReference>
<gene>
    <name evidence="9" type="ORF">GCM10010412_048940</name>
</gene>
<evidence type="ECO:0000256" key="3">
    <source>
        <dbReference type="ARBA" id="ARBA00023015"/>
    </source>
</evidence>
<evidence type="ECO:0000256" key="1">
    <source>
        <dbReference type="ARBA" id="ARBA00005820"/>
    </source>
</evidence>
<feature type="region of interest" description="Disordered" evidence="7">
    <location>
        <begin position="992"/>
        <end position="1025"/>
    </location>
</feature>
<dbReference type="SMART" id="SM00862">
    <property type="entry name" value="Trans_reg_C"/>
    <property type="match status" value="1"/>
</dbReference>
<keyword evidence="10" id="KW-1185">Reference proteome</keyword>
<organism evidence="9 10">
    <name type="scientific">Nonomuraea recticatena</name>
    <dbReference type="NCBI Taxonomy" id="46178"/>
    <lineage>
        <taxon>Bacteria</taxon>
        <taxon>Bacillati</taxon>
        <taxon>Actinomycetota</taxon>
        <taxon>Actinomycetes</taxon>
        <taxon>Streptosporangiales</taxon>
        <taxon>Streptosporangiaceae</taxon>
        <taxon>Nonomuraea</taxon>
    </lineage>
</organism>
<evidence type="ECO:0000256" key="4">
    <source>
        <dbReference type="ARBA" id="ARBA00023125"/>
    </source>
</evidence>
<dbReference type="PROSITE" id="PS51755">
    <property type="entry name" value="OMPR_PHOB"/>
    <property type="match status" value="1"/>
</dbReference>
<protein>
    <submittedName>
        <fullName evidence="9">BTAD domain-containing putative transcriptional regulator</fullName>
    </submittedName>
</protein>
<comment type="similarity">
    <text evidence="1">Belongs to the AfsR/DnrI/RedD regulatory family.</text>
</comment>
<dbReference type="InterPro" id="IPR019734">
    <property type="entry name" value="TPR_rpt"/>
</dbReference>
<evidence type="ECO:0000259" key="8">
    <source>
        <dbReference type="PROSITE" id="PS51755"/>
    </source>
</evidence>
<dbReference type="EMBL" id="BAAATE010000013">
    <property type="protein sequence ID" value="GAA2670130.1"/>
    <property type="molecule type" value="Genomic_DNA"/>
</dbReference>
<dbReference type="Gene3D" id="3.40.50.300">
    <property type="entry name" value="P-loop containing nucleotide triphosphate hydrolases"/>
    <property type="match status" value="1"/>
</dbReference>
<feature type="domain" description="OmpR/PhoB-type" evidence="8">
    <location>
        <begin position="1"/>
        <end position="89"/>
    </location>
</feature>
<dbReference type="CDD" id="cd15831">
    <property type="entry name" value="BTAD"/>
    <property type="match status" value="1"/>
</dbReference>
<dbReference type="PANTHER" id="PTHR35807">
    <property type="entry name" value="TRANSCRIPTIONAL REGULATOR REDD-RELATED"/>
    <property type="match status" value="1"/>
</dbReference>
<dbReference type="Pfam" id="PF00931">
    <property type="entry name" value="NB-ARC"/>
    <property type="match status" value="1"/>
</dbReference>
<dbReference type="InterPro" id="IPR005158">
    <property type="entry name" value="BTAD"/>
</dbReference>
<evidence type="ECO:0000313" key="9">
    <source>
        <dbReference type="EMBL" id="GAA2670130.1"/>
    </source>
</evidence>